<name>A0ABM4BTG6_HYDVU</name>
<feature type="domain" description="EGF-like" evidence="5">
    <location>
        <begin position="566"/>
        <end position="604"/>
    </location>
</feature>
<dbReference type="SMART" id="SM00282">
    <property type="entry name" value="LamG"/>
    <property type="match status" value="3"/>
</dbReference>
<dbReference type="Gene3D" id="2.60.120.200">
    <property type="match status" value="3"/>
</dbReference>
<dbReference type="PROSITE" id="PS50025">
    <property type="entry name" value="LAM_G_DOMAIN"/>
    <property type="match status" value="3"/>
</dbReference>
<feature type="signal peptide" evidence="3">
    <location>
        <begin position="1"/>
        <end position="27"/>
    </location>
</feature>
<dbReference type="Pfam" id="PF00054">
    <property type="entry name" value="Laminin_G_1"/>
    <property type="match status" value="2"/>
</dbReference>
<feature type="domain" description="EGF-like" evidence="5">
    <location>
        <begin position="846"/>
        <end position="882"/>
    </location>
</feature>
<feature type="disulfide bond" evidence="2">
    <location>
        <begin position="631"/>
        <end position="640"/>
    </location>
</feature>
<proteinExistence type="predicted"/>
<feature type="domain" description="Laminin G" evidence="4">
    <location>
        <begin position="647"/>
        <end position="850"/>
    </location>
</feature>
<feature type="disulfide bond" evidence="2">
    <location>
        <begin position="594"/>
        <end position="603"/>
    </location>
</feature>
<dbReference type="SUPFAM" id="SSF57196">
    <property type="entry name" value="EGF/Laminin"/>
    <property type="match status" value="3"/>
</dbReference>
<evidence type="ECO:0000256" key="3">
    <source>
        <dbReference type="SAM" id="SignalP"/>
    </source>
</evidence>
<keyword evidence="3" id="KW-0732">Signal</keyword>
<dbReference type="PROSITE" id="PS50026">
    <property type="entry name" value="EGF_3"/>
    <property type="match status" value="6"/>
</dbReference>
<evidence type="ECO:0000313" key="7">
    <source>
        <dbReference type="RefSeq" id="XP_065652455.1"/>
    </source>
</evidence>
<feature type="disulfide bond" evidence="2">
    <location>
        <begin position="1133"/>
        <end position="1142"/>
    </location>
</feature>
<dbReference type="PANTHER" id="PTHR15036:SF85">
    <property type="entry name" value="SP2353, ISOFORM A"/>
    <property type="match status" value="1"/>
</dbReference>
<feature type="domain" description="EGF-like" evidence="5">
    <location>
        <begin position="884"/>
        <end position="922"/>
    </location>
</feature>
<dbReference type="InterPro" id="IPR001791">
    <property type="entry name" value="Laminin_G"/>
</dbReference>
<dbReference type="InterPro" id="IPR013320">
    <property type="entry name" value="ConA-like_dom_sf"/>
</dbReference>
<feature type="disulfide bond" evidence="2">
    <location>
        <begin position="610"/>
        <end position="620"/>
    </location>
</feature>
<feature type="disulfide bond" evidence="2">
    <location>
        <begin position="912"/>
        <end position="921"/>
    </location>
</feature>
<evidence type="ECO:0000256" key="2">
    <source>
        <dbReference type="PROSITE-ProRule" id="PRU00076"/>
    </source>
</evidence>
<feature type="disulfide bond" evidence="2">
    <location>
        <begin position="184"/>
        <end position="201"/>
    </location>
</feature>
<reference evidence="7" key="1">
    <citation type="submission" date="2025-08" db="UniProtKB">
        <authorList>
            <consortium name="RefSeq"/>
        </authorList>
    </citation>
    <scope>IDENTIFICATION</scope>
</reference>
<evidence type="ECO:0000313" key="6">
    <source>
        <dbReference type="Proteomes" id="UP001652625"/>
    </source>
</evidence>
<dbReference type="PANTHER" id="PTHR15036">
    <property type="entry name" value="PIKACHURIN-LIKE PROTEIN"/>
    <property type="match status" value="1"/>
</dbReference>
<keyword evidence="2" id="KW-0245">EGF-like domain</keyword>
<comment type="caution">
    <text evidence="2">Lacks conserved residue(s) required for the propagation of feature annotation.</text>
</comment>
<dbReference type="InterPro" id="IPR050372">
    <property type="entry name" value="Neurexin-related_CASP"/>
</dbReference>
<dbReference type="Proteomes" id="UP001652625">
    <property type="component" value="Chromosome 04"/>
</dbReference>
<feature type="disulfide bond" evidence="2">
    <location>
        <begin position="203"/>
        <end position="212"/>
    </location>
</feature>
<evidence type="ECO:0000259" key="4">
    <source>
        <dbReference type="PROSITE" id="PS50025"/>
    </source>
</evidence>
<feature type="disulfide bond" evidence="2">
    <location>
        <begin position="872"/>
        <end position="881"/>
    </location>
</feature>
<evidence type="ECO:0000259" key="5">
    <source>
        <dbReference type="PROSITE" id="PS50026"/>
    </source>
</evidence>
<dbReference type="PROSITE" id="PS00022">
    <property type="entry name" value="EGF_1"/>
    <property type="match status" value="6"/>
</dbReference>
<dbReference type="Gene3D" id="2.10.25.10">
    <property type="entry name" value="Laminin"/>
    <property type="match status" value="5"/>
</dbReference>
<feature type="domain" description="EGF-like" evidence="5">
    <location>
        <begin position="1106"/>
        <end position="1143"/>
    </location>
</feature>
<dbReference type="InterPro" id="IPR000742">
    <property type="entry name" value="EGF"/>
</dbReference>
<accession>A0ABM4BTG6</accession>
<sequence>MNFKESLFTNTLISFWMAFSLILQVLTLEKNCSLCDEFTPLCISNFSSVLYKFSSEQNYLCELKQLCFHENSTDSVPLQHKPLYILKNQSLTFSVDLFLDNALQLYVFNDSFYSDWNQCNTKNMSQILFFSNNHYLLMPVLNVGKHFILFNTSKEVCLNGLRVQVNVIDHNCFNSSNPTMQYMCSSNGKCTYNESINIYTCKCCPGFLGQYCENKQDVQNLIQSVFDLKENEVDDFFKNSKRCITCFKIDNKIASDVDPEYDCKFDKRLKDNNIEYIKGLLEEVAIKYNLFCEGSSSFSVVILNESITFDQFNRSKINLNSSCSNCQCYQKYLKKLLECKKVVEHVNFVPSKASLLEPGVGNSSLSLNLLSSNALSGVTSENFFPKIVNWSTVETLHSTALLSIPTFYRSQVNLMPTPSLTAGLLYQSWPSVFATKKFHFSSSNVTVNLSFETINSSSSLKQSTIYRDLNFNSFENSITDAEQPDFGSFGKVTIQTNASFSNKSSFYNGSQNHSCCMNSIVDRTTNILKDLKQASLFISESIKQSLTTTNSISLSQQEIPDLQLCLYPCFKNACLNNGTCFVDASNILGFRCACTDKFTGKFCDQLKDYCLNDPCNGGFCISIDGGFKCLCQFGKMGVHCLQDSSVGIPLFSVYQNYSSFIKYSWNSTGDLILQRLEIQLQFKRDSDKKTRELLAYSGKKGGIFFAVGIHDNFITVIFNFGNGVRIVKSHDELSVSRVWHYLVSGYSGQQVYILIDNQPKVLYTCYEKLSYLDFTSALFIGGTPSNVILPKSVLLFFSSGFTGAIYKLSLRTDNPYFTSILFKKFQNNLTETTSIQLENSLGIVMGVQSCHNQLCNNNGSCLEQENVFYCSCLYPNKGILCQDTILPCVEYNPCHPSSACYSDNNIDINCDCAFGQSGLFCQTNLVISTPFFNDKSYLLLPGLNIASYTLMEMYFRPDKINGLLFYVANNMNVSSTGDFLAIGLYNGYALVRFNLGRNTVTLLSRTCVTTNNINRLHFQRINNQAVMKLNDDLYVGVRSSQLAVSLDVNSVFYIGGVPDFSVISTDISNEIKSNFVGCITHFKVNDKLFMLNSSNTDIVGRNIGEYTSSCIKNNCLNNASCSAEADYSYKCNCLLGFSGVFCEEELKTMTVSSFDGSGYWVGHIETERASLHNSFALSFRSTNDGLLFWYGRLQDDYGDMISVGLYNGTINVRYMIDGKEVSSSTEQQFNDGTYHRIHILRNGNAIFVWINLNKPDLVVSHSAQVSFDTDGYIYIGGLPGDVYALSGHRFMQGWVGCIANVTLSNEASFINFADKEIASGKNVKPCS</sequence>
<protein>
    <submittedName>
        <fullName evidence="7">Protein eyes shut homolog isoform X4</fullName>
    </submittedName>
</protein>
<keyword evidence="1 2" id="KW-1015">Disulfide bond</keyword>
<feature type="domain" description="Laminin G" evidence="4">
    <location>
        <begin position="1150"/>
        <end position="1326"/>
    </location>
</feature>
<feature type="domain" description="EGF-like" evidence="5">
    <location>
        <begin position="606"/>
        <end position="641"/>
    </location>
</feature>
<gene>
    <name evidence="7" type="primary">LOC101236662</name>
</gene>
<feature type="domain" description="EGF-like" evidence="5">
    <location>
        <begin position="175"/>
        <end position="213"/>
    </location>
</feature>
<dbReference type="PROSITE" id="PS01186">
    <property type="entry name" value="EGF_2"/>
    <property type="match status" value="2"/>
</dbReference>
<dbReference type="Pfam" id="PF02210">
    <property type="entry name" value="Laminin_G_2"/>
    <property type="match status" value="1"/>
</dbReference>
<feature type="domain" description="Laminin G" evidence="4">
    <location>
        <begin position="927"/>
        <end position="1110"/>
    </location>
</feature>
<evidence type="ECO:0000256" key="1">
    <source>
        <dbReference type="ARBA" id="ARBA00023157"/>
    </source>
</evidence>
<dbReference type="SMART" id="SM00181">
    <property type="entry name" value="EGF"/>
    <property type="match status" value="6"/>
</dbReference>
<dbReference type="CDD" id="cd00054">
    <property type="entry name" value="EGF_CA"/>
    <property type="match status" value="1"/>
</dbReference>
<dbReference type="GeneID" id="101236662"/>
<organism evidence="6 7">
    <name type="scientific">Hydra vulgaris</name>
    <name type="common">Hydra</name>
    <name type="synonym">Hydra attenuata</name>
    <dbReference type="NCBI Taxonomy" id="6087"/>
    <lineage>
        <taxon>Eukaryota</taxon>
        <taxon>Metazoa</taxon>
        <taxon>Cnidaria</taxon>
        <taxon>Hydrozoa</taxon>
        <taxon>Hydroidolina</taxon>
        <taxon>Anthoathecata</taxon>
        <taxon>Aplanulata</taxon>
        <taxon>Hydridae</taxon>
        <taxon>Hydra</taxon>
    </lineage>
</organism>
<feature type="chain" id="PRO_5046257041" evidence="3">
    <location>
        <begin position="28"/>
        <end position="1327"/>
    </location>
</feature>
<dbReference type="RefSeq" id="XP_065652455.1">
    <property type="nucleotide sequence ID" value="XM_065796383.1"/>
</dbReference>
<dbReference type="SUPFAM" id="SSF49899">
    <property type="entry name" value="Concanavalin A-like lectins/glucanases"/>
    <property type="match status" value="3"/>
</dbReference>
<dbReference type="CDD" id="cd00110">
    <property type="entry name" value="LamG"/>
    <property type="match status" value="3"/>
</dbReference>
<keyword evidence="6" id="KW-1185">Reference proteome</keyword>